<evidence type="ECO:0000256" key="1">
    <source>
        <dbReference type="ARBA" id="ARBA00004651"/>
    </source>
</evidence>
<dbReference type="PANTHER" id="PTHR10590">
    <property type="entry name" value="SODIUM/NUCLEOSIDE COTRANSPORTER"/>
    <property type="match status" value="1"/>
</dbReference>
<name>A0A7R9A4L2_9CRUS</name>
<dbReference type="AlphaFoldDB" id="A0A7R9A4L2"/>
<evidence type="ECO:0000256" key="6">
    <source>
        <dbReference type="ARBA" id="ARBA00023136"/>
    </source>
</evidence>
<feature type="transmembrane region" description="Helical" evidence="7">
    <location>
        <begin position="120"/>
        <end position="139"/>
    </location>
</feature>
<comment type="similarity">
    <text evidence="2 7">Belongs to the concentrative nucleoside transporter (CNT) (TC 2.A.41) family.</text>
</comment>
<evidence type="ECO:0000256" key="3">
    <source>
        <dbReference type="ARBA" id="ARBA00022475"/>
    </source>
</evidence>
<dbReference type="Pfam" id="PF01773">
    <property type="entry name" value="Nucleos_tra2_N"/>
    <property type="match status" value="1"/>
</dbReference>
<dbReference type="GO" id="GO:0005415">
    <property type="term" value="F:nucleoside:sodium symporter activity"/>
    <property type="evidence" value="ECO:0007669"/>
    <property type="project" value="TreeGrafter"/>
</dbReference>
<feature type="transmembrane region" description="Helical" evidence="7">
    <location>
        <begin position="192"/>
        <end position="211"/>
    </location>
</feature>
<dbReference type="PANTHER" id="PTHR10590:SF4">
    <property type="entry name" value="SOLUTE CARRIER FAMILY 28 MEMBER 3"/>
    <property type="match status" value="1"/>
</dbReference>
<feature type="transmembrane region" description="Helical" evidence="7">
    <location>
        <begin position="610"/>
        <end position="632"/>
    </location>
</feature>
<dbReference type="InterPro" id="IPR018270">
    <property type="entry name" value="C_nuclsd_transpt_met_bac"/>
</dbReference>
<dbReference type="EMBL" id="CAJPEV010001675">
    <property type="protein sequence ID" value="CAG0893810.1"/>
    <property type="molecule type" value="Genomic_DNA"/>
</dbReference>
<comment type="subcellular location">
    <subcellularLocation>
        <location evidence="1">Cell membrane</location>
        <topology evidence="1">Multi-pass membrane protein</topology>
    </subcellularLocation>
</comment>
<keyword evidence="7" id="KW-0813">Transport</keyword>
<dbReference type="InterPro" id="IPR008276">
    <property type="entry name" value="C_nuclsd_transpt"/>
</dbReference>
<protein>
    <recommendedName>
        <fullName evidence="7">Sodium/nucleoside cotransporter</fullName>
    </recommendedName>
</protein>
<dbReference type="Pfam" id="PF07662">
    <property type="entry name" value="Nucleos_tra2_C"/>
    <property type="match status" value="1"/>
</dbReference>
<dbReference type="Proteomes" id="UP000677054">
    <property type="component" value="Unassembled WGS sequence"/>
</dbReference>
<feature type="domain" description="Concentrative nucleoside transporter N-terminal" evidence="8">
    <location>
        <begin position="200"/>
        <end position="270"/>
    </location>
</feature>
<evidence type="ECO:0000313" key="11">
    <source>
        <dbReference type="EMBL" id="CAD7248013.1"/>
    </source>
</evidence>
<dbReference type="InterPro" id="IPR011642">
    <property type="entry name" value="Gate_dom"/>
</dbReference>
<dbReference type="InterPro" id="IPR011657">
    <property type="entry name" value="CNT_C_dom"/>
</dbReference>
<dbReference type="GO" id="GO:0005886">
    <property type="term" value="C:plasma membrane"/>
    <property type="evidence" value="ECO:0007669"/>
    <property type="project" value="UniProtKB-SubCell"/>
</dbReference>
<evidence type="ECO:0000256" key="5">
    <source>
        <dbReference type="ARBA" id="ARBA00022989"/>
    </source>
</evidence>
<proteinExistence type="inferred from homology"/>
<evidence type="ECO:0000313" key="12">
    <source>
        <dbReference type="Proteomes" id="UP000677054"/>
    </source>
</evidence>
<dbReference type="NCBIfam" id="TIGR00804">
    <property type="entry name" value="nupC"/>
    <property type="match status" value="1"/>
</dbReference>
<feature type="transmembrane region" description="Helical" evidence="7">
    <location>
        <begin position="223"/>
        <end position="240"/>
    </location>
</feature>
<sequence>GDGRKRSRKWDDDPEGFGNAAFVEDEFAPAAQIPRASLAPLSHLDPAASPHHLIQAMEENWSERPKGGGWLDWKGLISQNRRVVNRSVWGTVLAVYVVYMAVAIAHHAKNKIPIDFCGGLGFLIIITGLVVLGFAYAGVKMLAVRTGFSKTLSSAVDSVSPLLSKRWVVVGIYVVLLGAVAVFLGFDTKDDRRRLISVGGICVLILLGFIFSKNPRKVNWRQVSWGLGLQFLFGLIILRWDLGEQTFQCLSDKVTNFLAYTDKGTEFVYGFIVTGSTLNMTNGTDWFEAPIDVGVSLAFKLLTPSRWKRDVSHALQVLPVIFFFSFCIQILFYYGAMQWVVLKIGWLLQVTIGTTAAESMNAAANIFVGQTEAPILIKPYLPLMTKSEIHAVMTGGFATIAGEFPIPRTVFAAFVSFGVSGKHLLSASVMSAPAALACSKLFYPETEQSHTKTTDIKIEKGTEANALDAAATGASNAISLVANIIANLIAMLAFVAFLDGLIEWLALLVGWEGVTFQFLIGKAFIPIAYIMGVPWDDCEMVGELIGMKTIINEFVAYLRLVEIKDNFSDPRSEILATYALCGFSNLGSIGIQLGGLSAMAPERRSDLSKVAVRALIAGTTACLLTACIAGMSNTSRNGGHHRILGNSNA</sequence>
<dbReference type="OrthoDB" id="6075923at2759"/>
<keyword evidence="5 7" id="KW-1133">Transmembrane helix</keyword>
<evidence type="ECO:0000256" key="4">
    <source>
        <dbReference type="ARBA" id="ARBA00022692"/>
    </source>
</evidence>
<feature type="transmembrane region" description="Helical" evidence="7">
    <location>
        <begin position="477"/>
        <end position="498"/>
    </location>
</feature>
<feature type="domain" description="Nucleoside transporter/FeoB GTPase Gate" evidence="10">
    <location>
        <begin position="314"/>
        <end position="404"/>
    </location>
</feature>
<feature type="transmembrane region" description="Helical" evidence="7">
    <location>
        <begin position="314"/>
        <end position="334"/>
    </location>
</feature>
<dbReference type="Pfam" id="PF07670">
    <property type="entry name" value="Gate"/>
    <property type="match status" value="1"/>
</dbReference>
<evidence type="ECO:0000256" key="2">
    <source>
        <dbReference type="ARBA" id="ARBA00009033"/>
    </source>
</evidence>
<organism evidence="11">
    <name type="scientific">Darwinula stevensoni</name>
    <dbReference type="NCBI Taxonomy" id="69355"/>
    <lineage>
        <taxon>Eukaryota</taxon>
        <taxon>Metazoa</taxon>
        <taxon>Ecdysozoa</taxon>
        <taxon>Arthropoda</taxon>
        <taxon>Crustacea</taxon>
        <taxon>Oligostraca</taxon>
        <taxon>Ostracoda</taxon>
        <taxon>Podocopa</taxon>
        <taxon>Podocopida</taxon>
        <taxon>Darwinulocopina</taxon>
        <taxon>Darwinuloidea</taxon>
        <taxon>Darwinulidae</taxon>
        <taxon>Darwinula</taxon>
    </lineage>
</organism>
<gene>
    <name evidence="11" type="ORF">DSTB1V02_LOCUS7836</name>
</gene>
<dbReference type="InterPro" id="IPR002668">
    <property type="entry name" value="CNT_N_dom"/>
</dbReference>
<keyword evidence="3" id="KW-1003">Cell membrane</keyword>
<feature type="transmembrane region" description="Helical" evidence="7">
    <location>
        <begin position="504"/>
        <end position="525"/>
    </location>
</feature>
<evidence type="ECO:0000259" key="8">
    <source>
        <dbReference type="Pfam" id="PF01773"/>
    </source>
</evidence>
<keyword evidence="4 7" id="KW-0812">Transmembrane</keyword>
<evidence type="ECO:0000256" key="7">
    <source>
        <dbReference type="RuleBase" id="RU362018"/>
    </source>
</evidence>
<keyword evidence="6 7" id="KW-0472">Membrane</keyword>
<feature type="domain" description="Concentrative nucleoside transporter C-terminal" evidence="9">
    <location>
        <begin position="423"/>
        <end position="630"/>
    </location>
</feature>
<feature type="non-terminal residue" evidence="11">
    <location>
        <position position="649"/>
    </location>
</feature>
<feature type="transmembrane region" description="Helical" evidence="7">
    <location>
        <begin position="88"/>
        <end position="108"/>
    </location>
</feature>
<reference evidence="11" key="1">
    <citation type="submission" date="2020-11" db="EMBL/GenBank/DDBJ databases">
        <authorList>
            <person name="Tran Van P."/>
        </authorList>
    </citation>
    <scope>NUCLEOTIDE SEQUENCE</scope>
</reference>
<accession>A0A7R9A4L2</accession>
<keyword evidence="12" id="KW-1185">Reference proteome</keyword>
<evidence type="ECO:0000259" key="9">
    <source>
        <dbReference type="Pfam" id="PF07662"/>
    </source>
</evidence>
<feature type="transmembrane region" description="Helical" evidence="7">
    <location>
        <begin position="574"/>
        <end position="598"/>
    </location>
</feature>
<dbReference type="EMBL" id="LR901192">
    <property type="protein sequence ID" value="CAD7248013.1"/>
    <property type="molecule type" value="Genomic_DNA"/>
</dbReference>
<evidence type="ECO:0000259" key="10">
    <source>
        <dbReference type="Pfam" id="PF07670"/>
    </source>
</evidence>
<feature type="transmembrane region" description="Helical" evidence="7">
    <location>
        <begin position="167"/>
        <end position="186"/>
    </location>
</feature>